<accession>A0A9W6T827</accession>
<evidence type="ECO:0000256" key="2">
    <source>
        <dbReference type="ARBA" id="ARBA00014649"/>
    </source>
</evidence>
<dbReference type="GO" id="GO:0005634">
    <property type="term" value="C:nucleus"/>
    <property type="evidence" value="ECO:0007669"/>
    <property type="project" value="TreeGrafter"/>
</dbReference>
<evidence type="ECO:0000313" key="4">
    <source>
        <dbReference type="Proteomes" id="UP001165120"/>
    </source>
</evidence>
<dbReference type="Proteomes" id="UP001165120">
    <property type="component" value="Unassembled WGS sequence"/>
</dbReference>
<dbReference type="PANTHER" id="PTHR13261">
    <property type="entry name" value="BRCA2 AND CDKN1A INTERACTING PROTEIN"/>
    <property type="match status" value="1"/>
</dbReference>
<dbReference type="EMBL" id="BSXN01002384">
    <property type="protein sequence ID" value="GME76438.1"/>
    <property type="molecule type" value="Genomic_DNA"/>
</dbReference>
<reference evidence="3" key="1">
    <citation type="submission" date="2023-04" db="EMBL/GenBank/DDBJ databases">
        <title>Candida boidinii NBRC 10035.</title>
        <authorList>
            <person name="Ichikawa N."/>
            <person name="Sato H."/>
            <person name="Tonouchi N."/>
        </authorList>
    </citation>
    <scope>NUCLEOTIDE SEQUENCE</scope>
    <source>
        <strain evidence="3">NBRC 10035</strain>
    </source>
</reference>
<name>A0A9W6T827_CANBO</name>
<proteinExistence type="inferred from homology"/>
<dbReference type="Pfam" id="PF13862">
    <property type="entry name" value="BCCIP"/>
    <property type="match status" value="1"/>
</dbReference>
<keyword evidence="4" id="KW-1185">Reference proteome</keyword>
<protein>
    <recommendedName>
        <fullName evidence="2">Protein BCP1</fullName>
    </recommendedName>
</protein>
<gene>
    <name evidence="3" type="ORF">Cboi02_000517400</name>
</gene>
<comment type="similarity">
    <text evidence="1">Belongs to the BCP1 family.</text>
</comment>
<dbReference type="InterPro" id="IPR025602">
    <property type="entry name" value="BCP1_family"/>
</dbReference>
<comment type="caution">
    <text evidence="3">The sequence shown here is derived from an EMBL/GenBank/DDBJ whole genome shotgun (WGS) entry which is preliminary data.</text>
</comment>
<dbReference type="AlphaFoldDB" id="A0A9W6T827"/>
<evidence type="ECO:0000313" key="3">
    <source>
        <dbReference type="EMBL" id="GME76438.1"/>
    </source>
</evidence>
<sequence>MPVETAPPMYKMLIEEMEKAENGHENYDFDYYIIISRVYKLVNSEIDKELGEDEGRSKRSKKINIDAPQYDYFHYEDEVLESNAMHYGYFDFTNKNLETDARRVFNDYGIDPQLSVLLLDKKSLANASAEMAEKFPPY</sequence>
<evidence type="ECO:0000256" key="1">
    <source>
        <dbReference type="ARBA" id="ARBA00006781"/>
    </source>
</evidence>
<organism evidence="3 4">
    <name type="scientific">Candida boidinii</name>
    <name type="common">Yeast</name>
    <dbReference type="NCBI Taxonomy" id="5477"/>
    <lineage>
        <taxon>Eukaryota</taxon>
        <taxon>Fungi</taxon>
        <taxon>Dikarya</taxon>
        <taxon>Ascomycota</taxon>
        <taxon>Saccharomycotina</taxon>
        <taxon>Pichiomycetes</taxon>
        <taxon>Pichiales</taxon>
        <taxon>Pichiaceae</taxon>
        <taxon>Ogataea</taxon>
        <taxon>Ogataea/Candida clade</taxon>
    </lineage>
</organism>
<dbReference type="PANTHER" id="PTHR13261:SF0">
    <property type="entry name" value="BRCA2 AND CDKN1A-INTERACTING PROTEIN"/>
    <property type="match status" value="1"/>
</dbReference>